<sequence length="193" mass="20717">MKNILFTSNKVHTTARIGVLFFSLCFSPLINAGNAEKPMNGIESSETTQQNKIKITGVVTDSKGESIIGANVVVKGQSNVGAITDVEGRYQIMIPSDNAILQVSYLGYVTEEIKVKGRRNINVMLNEDSKALDEVVVVGYGQQKKESVVVSMSSIKPKDIVVPSRSLNNSLAGQVAGLIAVQRSGEPGYDNAE</sequence>
<keyword evidence="1" id="KW-0732">Signal</keyword>
<dbReference type="FunFam" id="2.60.40.1120:FF:000003">
    <property type="entry name" value="Outer membrane protein Omp121"/>
    <property type="match status" value="1"/>
</dbReference>
<comment type="caution">
    <text evidence="2">The sequence shown here is derived from an EMBL/GenBank/DDBJ whole genome shotgun (WGS) entry which is preliminary data.</text>
</comment>
<feature type="non-terminal residue" evidence="2">
    <location>
        <position position="193"/>
    </location>
</feature>
<dbReference type="Pfam" id="PF13715">
    <property type="entry name" value="CarbopepD_reg_2"/>
    <property type="match status" value="1"/>
</dbReference>
<dbReference type="InterPro" id="IPR008969">
    <property type="entry name" value="CarboxyPept-like_regulatory"/>
</dbReference>
<name>A0A642C2I9_BACOV</name>
<proteinExistence type="predicted"/>
<evidence type="ECO:0000256" key="1">
    <source>
        <dbReference type="SAM" id="SignalP"/>
    </source>
</evidence>
<dbReference type="AlphaFoldDB" id="A0A642C2I9"/>
<evidence type="ECO:0000313" key="2">
    <source>
        <dbReference type="EMBL" id="KAA4643316.1"/>
    </source>
</evidence>
<protein>
    <submittedName>
        <fullName evidence="2">SusC/RagA family TonB-linked outer membrane protein</fullName>
    </submittedName>
</protein>
<organism evidence="2 3">
    <name type="scientific">Bacteroides ovatus</name>
    <dbReference type="NCBI Taxonomy" id="28116"/>
    <lineage>
        <taxon>Bacteria</taxon>
        <taxon>Pseudomonadati</taxon>
        <taxon>Bacteroidota</taxon>
        <taxon>Bacteroidia</taxon>
        <taxon>Bacteroidales</taxon>
        <taxon>Bacteroidaceae</taxon>
        <taxon>Bacteroides</taxon>
    </lineage>
</organism>
<dbReference type="Gene3D" id="2.60.40.1120">
    <property type="entry name" value="Carboxypeptidase-like, regulatory domain"/>
    <property type="match status" value="1"/>
</dbReference>
<dbReference type="SUPFAM" id="SSF49464">
    <property type="entry name" value="Carboxypeptidase regulatory domain-like"/>
    <property type="match status" value="1"/>
</dbReference>
<feature type="signal peptide" evidence="1">
    <location>
        <begin position="1"/>
        <end position="32"/>
    </location>
</feature>
<dbReference type="EMBL" id="VWFO01000840">
    <property type="protein sequence ID" value="KAA4643316.1"/>
    <property type="molecule type" value="Genomic_DNA"/>
</dbReference>
<gene>
    <name evidence="2" type="ORF">F3B98_33970</name>
</gene>
<evidence type="ECO:0000313" key="3">
    <source>
        <dbReference type="Proteomes" id="UP000435985"/>
    </source>
</evidence>
<accession>A0A642C2I9</accession>
<dbReference type="SUPFAM" id="SSF56935">
    <property type="entry name" value="Porins"/>
    <property type="match status" value="1"/>
</dbReference>
<dbReference type="Proteomes" id="UP000435985">
    <property type="component" value="Unassembled WGS sequence"/>
</dbReference>
<reference evidence="2 3" key="1">
    <citation type="journal article" date="2019" name="Nat. Med.">
        <title>A library of human gut bacterial isolates paired with longitudinal multiomics data enables mechanistic microbiome research.</title>
        <authorList>
            <person name="Poyet M."/>
            <person name="Groussin M."/>
            <person name="Gibbons S.M."/>
            <person name="Avila-Pacheco J."/>
            <person name="Jiang X."/>
            <person name="Kearney S.M."/>
            <person name="Perrotta A.R."/>
            <person name="Berdy B."/>
            <person name="Zhao S."/>
            <person name="Lieberman T.D."/>
            <person name="Swanson P.K."/>
            <person name="Smith M."/>
            <person name="Roesemann S."/>
            <person name="Alexander J.E."/>
            <person name="Rich S.A."/>
            <person name="Livny J."/>
            <person name="Vlamakis H."/>
            <person name="Clish C."/>
            <person name="Bullock K."/>
            <person name="Deik A."/>
            <person name="Scott J."/>
            <person name="Pierce K.A."/>
            <person name="Xavier R.J."/>
            <person name="Alm E.J."/>
        </authorList>
    </citation>
    <scope>NUCLEOTIDE SEQUENCE [LARGE SCALE GENOMIC DNA]</scope>
    <source>
        <strain evidence="2 3">BIOML-A14</strain>
    </source>
</reference>
<feature type="chain" id="PRO_5024802032" evidence="1">
    <location>
        <begin position="33"/>
        <end position="193"/>
    </location>
</feature>